<dbReference type="InterPro" id="IPR015720">
    <property type="entry name" value="Emp24-like"/>
</dbReference>
<dbReference type="PROSITE" id="PS50866">
    <property type="entry name" value="GOLD"/>
    <property type="match status" value="1"/>
</dbReference>
<evidence type="ECO:0000256" key="9">
    <source>
        <dbReference type="SAM" id="Phobius"/>
    </source>
</evidence>
<dbReference type="Ensembl" id="ENSMMOT00000001573.1">
    <property type="protein sequence ID" value="ENSMMOP00000001544.1"/>
    <property type="gene ID" value="ENSMMOG00000001217.1"/>
</dbReference>
<organism evidence="11 12">
    <name type="scientific">Mola mola</name>
    <name type="common">Ocean sunfish</name>
    <name type="synonym">Tetraodon mola</name>
    <dbReference type="NCBI Taxonomy" id="94237"/>
    <lineage>
        <taxon>Eukaryota</taxon>
        <taxon>Metazoa</taxon>
        <taxon>Chordata</taxon>
        <taxon>Craniata</taxon>
        <taxon>Vertebrata</taxon>
        <taxon>Euteleostomi</taxon>
        <taxon>Actinopterygii</taxon>
        <taxon>Neopterygii</taxon>
        <taxon>Teleostei</taxon>
        <taxon>Neoteleostei</taxon>
        <taxon>Acanthomorphata</taxon>
        <taxon>Eupercaria</taxon>
        <taxon>Tetraodontiformes</taxon>
        <taxon>Molidae</taxon>
        <taxon>Mola</taxon>
    </lineage>
</organism>
<evidence type="ECO:0000256" key="1">
    <source>
        <dbReference type="ARBA" id="ARBA00004115"/>
    </source>
</evidence>
<evidence type="ECO:0000256" key="3">
    <source>
        <dbReference type="ARBA" id="ARBA00022692"/>
    </source>
</evidence>
<keyword evidence="4" id="KW-0732">Signal</keyword>
<comment type="subcellular location">
    <subcellularLocation>
        <location evidence="1">Endoplasmic reticulum membrane</location>
        <topology evidence="1">Single-pass type I membrane protein</topology>
    </subcellularLocation>
    <subcellularLocation>
        <location evidence="8">Membrane</location>
        <topology evidence="8">Single-pass type I membrane protein</topology>
    </subcellularLocation>
</comment>
<evidence type="ECO:0000256" key="6">
    <source>
        <dbReference type="ARBA" id="ARBA00022989"/>
    </source>
</evidence>
<evidence type="ECO:0000313" key="12">
    <source>
        <dbReference type="Proteomes" id="UP000261620"/>
    </source>
</evidence>
<sequence length="223" mass="25684">MPHCLLTACSVSVSSLRRLRHFAAAILFLSLLIRLFSSFYLPVNSVKCLREDIHRNVLVTGEYELSEEPRTTTNLKITDSFGSMLYTKQNATQGKFSFTTENRDTFEICFFSRSPMGSRRVEDQLVTLNMKHGAEAKDDKETDQLEKLTPLEAKLRQIEHLSLSIADGYVYVKKREKEMRSTNASTNTRVLFLSITSICCLSALAIWQVFYLRQFFKTRKLIE</sequence>
<dbReference type="Proteomes" id="UP000261620">
    <property type="component" value="Unplaced"/>
</dbReference>
<keyword evidence="6 9" id="KW-1133">Transmembrane helix</keyword>
<dbReference type="SMART" id="SM01190">
    <property type="entry name" value="EMP24_GP25L"/>
    <property type="match status" value="1"/>
</dbReference>
<evidence type="ECO:0000256" key="2">
    <source>
        <dbReference type="ARBA" id="ARBA00007104"/>
    </source>
</evidence>
<dbReference type="Pfam" id="PF01105">
    <property type="entry name" value="EMP24_GP25L"/>
    <property type="match status" value="1"/>
</dbReference>
<evidence type="ECO:0000256" key="4">
    <source>
        <dbReference type="ARBA" id="ARBA00022729"/>
    </source>
</evidence>
<feature type="transmembrane region" description="Helical" evidence="9">
    <location>
        <begin position="190"/>
        <end position="212"/>
    </location>
</feature>
<evidence type="ECO:0000256" key="7">
    <source>
        <dbReference type="ARBA" id="ARBA00023136"/>
    </source>
</evidence>
<feature type="transmembrane region" description="Helical" evidence="9">
    <location>
        <begin position="22"/>
        <end position="41"/>
    </location>
</feature>
<reference evidence="11" key="2">
    <citation type="submission" date="2025-09" db="UniProtKB">
        <authorList>
            <consortium name="Ensembl"/>
        </authorList>
    </citation>
    <scope>IDENTIFICATION</scope>
</reference>
<keyword evidence="3 8" id="KW-0812">Transmembrane</keyword>
<dbReference type="STRING" id="94237.ENSMMOP00000001544"/>
<evidence type="ECO:0000256" key="8">
    <source>
        <dbReference type="RuleBase" id="RU003827"/>
    </source>
</evidence>
<reference evidence="11" key="1">
    <citation type="submission" date="2025-08" db="UniProtKB">
        <authorList>
            <consortium name="Ensembl"/>
        </authorList>
    </citation>
    <scope>IDENTIFICATION</scope>
</reference>
<evidence type="ECO:0000313" key="11">
    <source>
        <dbReference type="Ensembl" id="ENSMMOP00000001544.1"/>
    </source>
</evidence>
<protein>
    <recommendedName>
        <fullName evidence="10">GOLD domain-containing protein</fullName>
    </recommendedName>
</protein>
<keyword evidence="5" id="KW-0256">Endoplasmic reticulum</keyword>
<keyword evidence="7 9" id="KW-0472">Membrane</keyword>
<comment type="similarity">
    <text evidence="2 8">Belongs to the EMP24/GP25L family.</text>
</comment>
<accession>A0A3Q3VZM1</accession>
<dbReference type="InterPro" id="IPR009038">
    <property type="entry name" value="GOLD_dom"/>
</dbReference>
<dbReference type="GO" id="GO:0005789">
    <property type="term" value="C:endoplasmic reticulum membrane"/>
    <property type="evidence" value="ECO:0007669"/>
    <property type="project" value="UniProtKB-SubCell"/>
</dbReference>
<evidence type="ECO:0000259" key="10">
    <source>
        <dbReference type="PROSITE" id="PS50866"/>
    </source>
</evidence>
<name>A0A3Q3VZM1_MOLML</name>
<dbReference type="PANTHER" id="PTHR22811">
    <property type="entry name" value="TRANSMEMBRANE EMP24 DOMAIN-CONTAINING PROTEIN"/>
    <property type="match status" value="1"/>
</dbReference>
<dbReference type="AlphaFoldDB" id="A0A3Q3VZM1"/>
<proteinExistence type="inferred from homology"/>
<keyword evidence="12" id="KW-1185">Reference proteome</keyword>
<evidence type="ECO:0000256" key="5">
    <source>
        <dbReference type="ARBA" id="ARBA00022824"/>
    </source>
</evidence>
<feature type="domain" description="GOLD" evidence="10">
    <location>
        <begin position="46"/>
        <end position="132"/>
    </location>
</feature>